<dbReference type="EMBL" id="LSGP01000025">
    <property type="protein sequence ID" value="KYZ75412.1"/>
    <property type="molecule type" value="Genomic_DNA"/>
</dbReference>
<dbReference type="PANTHER" id="PTHR39209">
    <property type="match status" value="1"/>
</dbReference>
<dbReference type="Proteomes" id="UP000076268">
    <property type="component" value="Unassembled WGS sequence"/>
</dbReference>
<evidence type="ECO:0000313" key="3">
    <source>
        <dbReference type="Proteomes" id="UP000076268"/>
    </source>
</evidence>
<organism evidence="2 3">
    <name type="scientific">Anaerosporomusa subterranea</name>
    <dbReference type="NCBI Taxonomy" id="1794912"/>
    <lineage>
        <taxon>Bacteria</taxon>
        <taxon>Bacillati</taxon>
        <taxon>Bacillota</taxon>
        <taxon>Negativicutes</taxon>
        <taxon>Acetonemataceae</taxon>
        <taxon>Anaerosporomusa</taxon>
    </lineage>
</organism>
<gene>
    <name evidence="2" type="ORF">AXX12_13025</name>
</gene>
<dbReference type="GO" id="GO:0004826">
    <property type="term" value="F:phenylalanine-tRNA ligase activity"/>
    <property type="evidence" value="ECO:0007669"/>
    <property type="project" value="InterPro"/>
</dbReference>
<evidence type="ECO:0000259" key="1">
    <source>
        <dbReference type="SMART" id="SM00873"/>
    </source>
</evidence>
<dbReference type="PANTHER" id="PTHR39209:SF2">
    <property type="entry name" value="CYTOPLASMIC PROTEIN"/>
    <property type="match status" value="1"/>
</dbReference>
<reference evidence="2 3" key="1">
    <citation type="submission" date="2016-02" db="EMBL/GenBank/DDBJ databases">
        <title>Anaerosporomusa subterraneum gen. nov., sp. nov., a spore-forming obligate anaerobe isolated from saprolite.</title>
        <authorList>
            <person name="Choi J.K."/>
            <person name="Shah M."/>
            <person name="Yee N."/>
        </authorList>
    </citation>
    <scope>NUCLEOTIDE SEQUENCE [LARGE SCALE GENOMIC DNA]</scope>
    <source>
        <strain evidence="2 3">RU4</strain>
    </source>
</reference>
<dbReference type="SUPFAM" id="SSF56037">
    <property type="entry name" value="PheT/TilS domain"/>
    <property type="match status" value="1"/>
</dbReference>
<dbReference type="InterPro" id="IPR020825">
    <property type="entry name" value="Phe-tRNA_synthase-like_B3/B4"/>
</dbReference>
<dbReference type="Gene3D" id="3.50.40.10">
    <property type="entry name" value="Phenylalanyl-trna Synthetase, Chain B, domain 3"/>
    <property type="match status" value="1"/>
</dbReference>
<protein>
    <recommendedName>
        <fullName evidence="1">B3/B4 tRNA-binding domain-containing protein</fullName>
    </recommendedName>
</protein>
<dbReference type="Pfam" id="PF03483">
    <property type="entry name" value="B3_4"/>
    <property type="match status" value="1"/>
</dbReference>
<proteinExistence type="predicted"/>
<dbReference type="SMART" id="SM00873">
    <property type="entry name" value="B3_4"/>
    <property type="match status" value="1"/>
</dbReference>
<dbReference type="STRING" id="1794912.AXX12_13025"/>
<dbReference type="OrthoDB" id="9789812at2"/>
<dbReference type="AlphaFoldDB" id="A0A154BNB3"/>
<sequence>MKRITIDESIAKKVPGCRLGCILFEQVTVRGATPALTQEFIKLQQEASDAYQLDILPKLPRILAVRSMYKKMAFDPSRYRPASEALVRRVLQNKGVYYVNSAVDVNNYCSIKFLLPFGLYDAAEIQGDICYQMASGGSYIGVSGNTITAEGKPFLTDNLGVFGNPTADNLRTAVNLSSTNLLSVIYVDEEVSDSALNDMMDFTADMMVRYNSGQVVSQNIVRA</sequence>
<dbReference type="InterPro" id="IPR005146">
    <property type="entry name" value="B3/B4_tRNA-bd"/>
</dbReference>
<name>A0A154BNB3_ANASB</name>
<dbReference type="GO" id="GO:0003723">
    <property type="term" value="F:RNA binding"/>
    <property type="evidence" value="ECO:0007669"/>
    <property type="project" value="InterPro"/>
</dbReference>
<feature type="domain" description="B3/B4 tRNA-binding" evidence="1">
    <location>
        <begin position="64"/>
        <end position="212"/>
    </location>
</feature>
<evidence type="ECO:0000313" key="2">
    <source>
        <dbReference type="EMBL" id="KYZ75412.1"/>
    </source>
</evidence>
<accession>A0A154BNB3</accession>
<keyword evidence="3" id="KW-1185">Reference proteome</keyword>
<comment type="caution">
    <text evidence="2">The sequence shown here is derived from an EMBL/GenBank/DDBJ whole genome shotgun (WGS) entry which is preliminary data.</text>
</comment>